<feature type="transmembrane region" description="Helical" evidence="2">
    <location>
        <begin position="219"/>
        <end position="243"/>
    </location>
</feature>
<keyword evidence="2" id="KW-0472">Membrane</keyword>
<reference evidence="3 4" key="1">
    <citation type="submission" date="2023-05" db="EMBL/GenBank/DDBJ databases">
        <title>Streptomyces fuscus sp. nov., a brown-black pigment producing actinomyces isolated from dry sand of Sea duck farm.</title>
        <authorList>
            <person name="Xie J."/>
            <person name="Shen N."/>
        </authorList>
    </citation>
    <scope>NUCLEOTIDE SEQUENCE [LARGE SCALE GENOMIC DNA]</scope>
    <source>
        <strain evidence="3 4">GXMU-J15</strain>
    </source>
</reference>
<keyword evidence="2" id="KW-1133">Transmembrane helix</keyword>
<accession>A0ABT7JA54</accession>
<evidence type="ECO:0000313" key="3">
    <source>
        <dbReference type="EMBL" id="MDL2081756.1"/>
    </source>
</evidence>
<feature type="transmembrane region" description="Helical" evidence="2">
    <location>
        <begin position="193"/>
        <end position="213"/>
    </location>
</feature>
<gene>
    <name evidence="3" type="ORF">QNN03_35560</name>
</gene>
<proteinExistence type="predicted"/>
<keyword evidence="3" id="KW-0645">Protease</keyword>
<evidence type="ECO:0000256" key="1">
    <source>
        <dbReference type="SAM" id="MobiDB-lite"/>
    </source>
</evidence>
<dbReference type="RefSeq" id="WP_285437029.1">
    <property type="nucleotide sequence ID" value="NZ_JASJUS010000056.1"/>
</dbReference>
<keyword evidence="4" id="KW-1185">Reference proteome</keyword>
<protein>
    <submittedName>
        <fullName evidence="3">M48 family metalloprotease</fullName>
        <ecNumber evidence="3">3.4.24.-</ecNumber>
    </submittedName>
</protein>
<keyword evidence="2" id="KW-0812">Transmembrane</keyword>
<dbReference type="GO" id="GO:0008237">
    <property type="term" value="F:metallopeptidase activity"/>
    <property type="evidence" value="ECO:0007669"/>
    <property type="project" value="UniProtKB-KW"/>
</dbReference>
<feature type="transmembrane region" description="Helical" evidence="2">
    <location>
        <begin position="21"/>
        <end position="40"/>
    </location>
</feature>
<feature type="transmembrane region" description="Helical" evidence="2">
    <location>
        <begin position="60"/>
        <end position="83"/>
    </location>
</feature>
<keyword evidence="3" id="KW-0482">Metalloprotease</keyword>
<sequence length="609" mass="64398">MSQAPPRADGRPARLWGPPPWLWVTLGLLAAQVPTLTDTLTWDAQGLGTEHGRDPAPLTALAQTLVQLLPTLFLLAGGLALVLPRVRARWVERHYGLGPAGIGAPVLDQMRGFLTDRVPSTELRVTRRRDMLARVYPGGGRTTRVGVFYPLVGLWESDREAAEAVLLHELGHIRCGEQHVAGLGSPFVALVKAWPYVFAVFCVLPVGLLLAAGNLAAHLLFAETVLVVLALPKVLLIVVGALWSAELAADRYAAGTAVRAAQWRALNALAPSRHRPLGRLYHPPVRVRLWFAARTDRPVAQLLLVLLWPVAVLVENLLDLVGGAAAVRLLGDTTAAEAMRKAVALSHEQLVSGSLWWTVLGAFAVWPLLAVPWARLWGWRGREVGGFSPAAYAGSVLLPALLLALGLLTTAPEPASDATAPTPSDSTGPAPADGGTTGATSSPSTCPSPSRPAAPRRPEGLPSFEASDTAAPTVTNDGTRSFRTVRVATVTPLSGSLGQARSVANRLAHARWSLAPDGTLTTEGGEVPVLRTTSVQGDGTRLLRGEETRTTDVSATTTWVDARLVTVGGTARLELVRAATGVTHAVVNCQEWDSTVTTAARLVVDLGEG</sequence>
<feature type="transmembrane region" description="Helical" evidence="2">
    <location>
        <begin position="355"/>
        <end position="378"/>
    </location>
</feature>
<dbReference type="Gene3D" id="3.30.2010.10">
    <property type="entry name" value="Metalloproteases ('zincins'), catalytic domain"/>
    <property type="match status" value="1"/>
</dbReference>
<feature type="transmembrane region" description="Helical" evidence="2">
    <location>
        <begin position="390"/>
        <end position="408"/>
    </location>
</feature>
<organism evidence="3 4">
    <name type="scientific">Streptomyces fuscus</name>
    <dbReference type="NCBI Taxonomy" id="3048495"/>
    <lineage>
        <taxon>Bacteria</taxon>
        <taxon>Bacillati</taxon>
        <taxon>Actinomycetota</taxon>
        <taxon>Actinomycetes</taxon>
        <taxon>Kitasatosporales</taxon>
        <taxon>Streptomycetaceae</taxon>
        <taxon>Streptomyces</taxon>
    </lineage>
</organism>
<dbReference type="Proteomes" id="UP001241926">
    <property type="component" value="Unassembled WGS sequence"/>
</dbReference>
<dbReference type="EC" id="3.4.24.-" evidence="3"/>
<feature type="transmembrane region" description="Helical" evidence="2">
    <location>
        <begin position="299"/>
        <end position="318"/>
    </location>
</feature>
<evidence type="ECO:0000313" key="4">
    <source>
        <dbReference type="Proteomes" id="UP001241926"/>
    </source>
</evidence>
<evidence type="ECO:0000256" key="2">
    <source>
        <dbReference type="SAM" id="Phobius"/>
    </source>
</evidence>
<keyword evidence="3" id="KW-0378">Hydrolase</keyword>
<dbReference type="EMBL" id="JASJUS010000056">
    <property type="protein sequence ID" value="MDL2081756.1"/>
    <property type="molecule type" value="Genomic_DNA"/>
</dbReference>
<feature type="region of interest" description="Disordered" evidence="1">
    <location>
        <begin position="414"/>
        <end position="478"/>
    </location>
</feature>
<feature type="compositionally biased region" description="Low complexity" evidence="1">
    <location>
        <begin position="427"/>
        <end position="453"/>
    </location>
</feature>
<name>A0ABT7JA54_9ACTN</name>
<comment type="caution">
    <text evidence="3">The sequence shown here is derived from an EMBL/GenBank/DDBJ whole genome shotgun (WGS) entry which is preliminary data.</text>
</comment>